<dbReference type="PROSITE" id="PS00562">
    <property type="entry name" value="CBM1_1"/>
    <property type="match status" value="1"/>
</dbReference>
<feature type="signal peptide" evidence="13">
    <location>
        <begin position="1"/>
        <end position="19"/>
    </location>
</feature>
<dbReference type="PROSITE" id="PS51164">
    <property type="entry name" value="CBM1_2"/>
    <property type="match status" value="1"/>
</dbReference>
<dbReference type="InterPro" id="IPR001547">
    <property type="entry name" value="Glyco_hydro_5"/>
</dbReference>
<keyword evidence="5" id="KW-0964">Secreted</keyword>
<reference evidence="15" key="1">
    <citation type="submission" date="2022-10" db="EMBL/GenBank/DDBJ databases">
        <title>Determination and structural analysis of whole genome sequence of Sarocladium strictum F4-1.</title>
        <authorList>
            <person name="Hu L."/>
            <person name="Jiang Y."/>
        </authorList>
    </citation>
    <scope>NUCLEOTIDE SEQUENCE</scope>
    <source>
        <strain evidence="15">F4-1</strain>
    </source>
</reference>
<dbReference type="InterPro" id="IPR017853">
    <property type="entry name" value="GH"/>
</dbReference>
<dbReference type="GO" id="GO:0005576">
    <property type="term" value="C:extracellular region"/>
    <property type="evidence" value="ECO:0007669"/>
    <property type="project" value="UniProtKB-SubCell"/>
</dbReference>
<name>A0AA39LAD5_SARSR</name>
<dbReference type="Pfam" id="PF00734">
    <property type="entry name" value="CBM_1"/>
    <property type="match status" value="1"/>
</dbReference>
<keyword evidence="16" id="KW-1185">Reference proteome</keyword>
<evidence type="ECO:0000256" key="13">
    <source>
        <dbReference type="SAM" id="SignalP"/>
    </source>
</evidence>
<comment type="caution">
    <text evidence="15">The sequence shown here is derived from an EMBL/GenBank/DDBJ whole genome shotgun (WGS) entry which is preliminary data.</text>
</comment>
<dbReference type="PANTHER" id="PTHR31451">
    <property type="match status" value="1"/>
</dbReference>
<evidence type="ECO:0000256" key="6">
    <source>
        <dbReference type="ARBA" id="ARBA00022729"/>
    </source>
</evidence>
<comment type="subcellular location">
    <subcellularLocation>
        <location evidence="2">Secreted</location>
    </subcellularLocation>
</comment>
<dbReference type="InterPro" id="IPR035971">
    <property type="entry name" value="CBD_sf"/>
</dbReference>
<dbReference type="FunFam" id="3.20.20.80:FF:000076">
    <property type="entry name" value="Mannan endo-1,4-beta-mannosidase A"/>
    <property type="match status" value="1"/>
</dbReference>
<keyword evidence="6 13" id="KW-0732">Signal</keyword>
<evidence type="ECO:0000256" key="7">
    <source>
        <dbReference type="ARBA" id="ARBA00022801"/>
    </source>
</evidence>
<dbReference type="GO" id="GO:0030248">
    <property type="term" value="F:cellulose binding"/>
    <property type="evidence" value="ECO:0007669"/>
    <property type="project" value="InterPro"/>
</dbReference>
<evidence type="ECO:0000313" key="15">
    <source>
        <dbReference type="EMBL" id="KAK0390002.1"/>
    </source>
</evidence>
<dbReference type="Proteomes" id="UP001175261">
    <property type="component" value="Unassembled WGS sequence"/>
</dbReference>
<protein>
    <recommendedName>
        <fullName evidence="9">Mannan endo-1,4-beta-mannosidase A</fullName>
        <ecNumber evidence="4">3.2.1.78</ecNumber>
    </recommendedName>
    <alternativeName>
        <fullName evidence="10">Endo-beta-1,4-mannanase A</fullName>
    </alternativeName>
</protein>
<dbReference type="EMBL" id="JAPDFR010000002">
    <property type="protein sequence ID" value="KAK0390002.1"/>
    <property type="molecule type" value="Genomic_DNA"/>
</dbReference>
<organism evidence="15 16">
    <name type="scientific">Sarocladium strictum</name>
    <name type="common">Black bundle disease fungus</name>
    <name type="synonym">Acremonium strictum</name>
    <dbReference type="NCBI Taxonomy" id="5046"/>
    <lineage>
        <taxon>Eukaryota</taxon>
        <taxon>Fungi</taxon>
        <taxon>Dikarya</taxon>
        <taxon>Ascomycota</taxon>
        <taxon>Pezizomycotina</taxon>
        <taxon>Sordariomycetes</taxon>
        <taxon>Hypocreomycetidae</taxon>
        <taxon>Hypocreales</taxon>
        <taxon>Sarocladiaceae</taxon>
        <taxon>Sarocladium</taxon>
    </lineage>
</organism>
<evidence type="ECO:0000256" key="10">
    <source>
        <dbReference type="ARBA" id="ARBA00077212"/>
    </source>
</evidence>
<feature type="chain" id="PRO_5041437101" description="Mannan endo-1,4-beta-mannosidase A" evidence="13">
    <location>
        <begin position="20"/>
        <end position="432"/>
    </location>
</feature>
<evidence type="ECO:0000256" key="1">
    <source>
        <dbReference type="ARBA" id="ARBA00001678"/>
    </source>
</evidence>
<proteinExistence type="inferred from homology"/>
<dbReference type="PANTHER" id="PTHR31451:SF39">
    <property type="entry name" value="MANNAN ENDO-1,4-BETA-MANNOSIDASE 1"/>
    <property type="match status" value="1"/>
</dbReference>
<evidence type="ECO:0000256" key="12">
    <source>
        <dbReference type="SAM" id="MobiDB-lite"/>
    </source>
</evidence>
<evidence type="ECO:0000256" key="5">
    <source>
        <dbReference type="ARBA" id="ARBA00022525"/>
    </source>
</evidence>
<sequence>MSTMIRALLAVSFIAVAAAQQPLWGQCGGQGWSGSTACASGAYCRFSNEWYSQCVPGTASSSTLITTTSRPAATTSTQVPPTSTQRPAPGSTAISSASGTKFTIDGVTKYFAGTNCYWCSFLTNNADVDLVFDHLQASGLKILRIWGFNDVNSDPGSGTVYFQRLASSGSTINTGANGLQRLDYVVSAAEKRGIKLIVNFVNNWDDYGGMKAYTAAFGGDHNGWYTNAAIQAQYRKYIQAVVSRYASSPGIFAWELANEPRCQGCNTDVIYNWAKSTSEYIKSLDSKHMVTLGDEGFGLPGDTSYPYQYSEGVDFVKNLKIATLDFGTYHFYPDHWNVPTSSGGKWVTDHSSACAAAGKPCLFEEYGATGDHCSLERPWQVASAAAQGSGADLFWQFGDTISYGRSHDDGFTIYYGDSDWQCLVTNHVNSIG</sequence>
<accession>A0AA39LAD5</accession>
<dbReference type="SMART" id="SM00236">
    <property type="entry name" value="fCBD"/>
    <property type="match status" value="1"/>
</dbReference>
<dbReference type="Pfam" id="PF00150">
    <property type="entry name" value="Cellulase"/>
    <property type="match status" value="1"/>
</dbReference>
<evidence type="ECO:0000256" key="8">
    <source>
        <dbReference type="ARBA" id="ARBA00023295"/>
    </source>
</evidence>
<dbReference type="EC" id="3.2.1.78" evidence="4"/>
<feature type="compositionally biased region" description="Low complexity" evidence="12">
    <location>
        <begin position="66"/>
        <end position="85"/>
    </location>
</feature>
<evidence type="ECO:0000256" key="11">
    <source>
        <dbReference type="RuleBase" id="RU361153"/>
    </source>
</evidence>
<dbReference type="SUPFAM" id="SSF57180">
    <property type="entry name" value="Cellulose-binding domain"/>
    <property type="match status" value="1"/>
</dbReference>
<gene>
    <name evidence="15" type="ORF">NLU13_3575</name>
</gene>
<evidence type="ECO:0000256" key="9">
    <source>
        <dbReference type="ARBA" id="ARBA00068505"/>
    </source>
</evidence>
<dbReference type="Gene3D" id="3.20.20.80">
    <property type="entry name" value="Glycosidases"/>
    <property type="match status" value="1"/>
</dbReference>
<dbReference type="SUPFAM" id="SSF51445">
    <property type="entry name" value="(Trans)glycosidases"/>
    <property type="match status" value="1"/>
</dbReference>
<evidence type="ECO:0000313" key="16">
    <source>
        <dbReference type="Proteomes" id="UP001175261"/>
    </source>
</evidence>
<keyword evidence="7 11" id="KW-0378">Hydrolase</keyword>
<keyword evidence="8 11" id="KW-0326">Glycosidase</keyword>
<dbReference type="GO" id="GO:0046355">
    <property type="term" value="P:mannan catabolic process"/>
    <property type="evidence" value="ECO:0007669"/>
    <property type="project" value="UniProtKB-ARBA"/>
</dbReference>
<comment type="similarity">
    <text evidence="3 11">Belongs to the glycosyl hydrolase 5 (cellulase A) family.</text>
</comment>
<evidence type="ECO:0000256" key="2">
    <source>
        <dbReference type="ARBA" id="ARBA00004613"/>
    </source>
</evidence>
<evidence type="ECO:0000259" key="14">
    <source>
        <dbReference type="PROSITE" id="PS51164"/>
    </source>
</evidence>
<dbReference type="GO" id="GO:0016985">
    <property type="term" value="F:mannan endo-1,4-beta-mannosidase activity"/>
    <property type="evidence" value="ECO:0007669"/>
    <property type="project" value="UniProtKB-EC"/>
</dbReference>
<feature type="domain" description="CBM1" evidence="14">
    <location>
        <begin position="19"/>
        <end position="55"/>
    </location>
</feature>
<evidence type="ECO:0000256" key="3">
    <source>
        <dbReference type="ARBA" id="ARBA00005641"/>
    </source>
</evidence>
<dbReference type="AlphaFoldDB" id="A0AA39LAD5"/>
<dbReference type="InterPro" id="IPR000254">
    <property type="entry name" value="CBD"/>
</dbReference>
<dbReference type="InterPro" id="IPR045053">
    <property type="entry name" value="MAN-like"/>
</dbReference>
<feature type="region of interest" description="Disordered" evidence="12">
    <location>
        <begin position="66"/>
        <end position="95"/>
    </location>
</feature>
<comment type="catalytic activity">
    <reaction evidence="1">
        <text>Random hydrolysis of (1-&gt;4)-beta-D-mannosidic linkages in mannans, galactomannans and glucomannans.</text>
        <dbReference type="EC" id="3.2.1.78"/>
    </reaction>
</comment>
<evidence type="ECO:0000256" key="4">
    <source>
        <dbReference type="ARBA" id="ARBA00012706"/>
    </source>
</evidence>